<evidence type="ECO:0000313" key="8">
    <source>
        <dbReference type="EMBL" id="KOB73551.1"/>
    </source>
</evidence>
<dbReference type="EMBL" id="JTDY01001554">
    <property type="protein sequence ID" value="KOB73551.1"/>
    <property type="molecule type" value="Genomic_DNA"/>
</dbReference>
<dbReference type="InterPro" id="IPR050382">
    <property type="entry name" value="MFS_Na/Anion_cotransporter"/>
</dbReference>
<comment type="subcellular location">
    <subcellularLocation>
        <location evidence="1">Membrane</location>
        <topology evidence="1">Multi-pass membrane protein</topology>
    </subcellularLocation>
</comment>
<organism evidence="8 9">
    <name type="scientific">Operophtera brumata</name>
    <name type="common">Winter moth</name>
    <name type="synonym">Phalaena brumata</name>
    <dbReference type="NCBI Taxonomy" id="104452"/>
    <lineage>
        <taxon>Eukaryota</taxon>
        <taxon>Metazoa</taxon>
        <taxon>Ecdysozoa</taxon>
        <taxon>Arthropoda</taxon>
        <taxon>Hexapoda</taxon>
        <taxon>Insecta</taxon>
        <taxon>Pterygota</taxon>
        <taxon>Neoptera</taxon>
        <taxon>Endopterygota</taxon>
        <taxon>Lepidoptera</taxon>
        <taxon>Glossata</taxon>
        <taxon>Ditrysia</taxon>
        <taxon>Geometroidea</taxon>
        <taxon>Geometridae</taxon>
        <taxon>Larentiinae</taxon>
        <taxon>Operophtera</taxon>
    </lineage>
</organism>
<evidence type="ECO:0000256" key="1">
    <source>
        <dbReference type="ARBA" id="ARBA00004141"/>
    </source>
</evidence>
<dbReference type="STRING" id="104452.A0A0L7LEC1"/>
<dbReference type="GO" id="GO:0006820">
    <property type="term" value="P:monoatomic anion transport"/>
    <property type="evidence" value="ECO:0007669"/>
    <property type="project" value="TreeGrafter"/>
</dbReference>
<gene>
    <name evidence="8" type="ORF">OBRU01_03870</name>
</gene>
<dbReference type="Pfam" id="PF07690">
    <property type="entry name" value="MFS_1"/>
    <property type="match status" value="1"/>
</dbReference>
<dbReference type="InterPro" id="IPR020846">
    <property type="entry name" value="MFS_dom"/>
</dbReference>
<dbReference type="PANTHER" id="PTHR11662">
    <property type="entry name" value="SOLUTE CARRIER FAMILY 17"/>
    <property type="match status" value="1"/>
</dbReference>
<feature type="domain" description="Major facilitator superfamily (MFS) profile" evidence="7">
    <location>
        <begin position="1"/>
        <end position="356"/>
    </location>
</feature>
<name>A0A0L7LEC1_OPEBR</name>
<dbReference type="GO" id="GO:0022857">
    <property type="term" value="F:transmembrane transporter activity"/>
    <property type="evidence" value="ECO:0007669"/>
    <property type="project" value="InterPro"/>
</dbReference>
<accession>A0A0L7LEC1</accession>
<keyword evidence="4 6" id="KW-0472">Membrane</keyword>
<proteinExistence type="predicted"/>
<evidence type="ECO:0000256" key="3">
    <source>
        <dbReference type="ARBA" id="ARBA00022989"/>
    </source>
</evidence>
<dbReference type="SUPFAM" id="SSF103473">
    <property type="entry name" value="MFS general substrate transporter"/>
    <property type="match status" value="1"/>
</dbReference>
<dbReference type="PANTHER" id="PTHR11662:SF247">
    <property type="entry name" value="MAJOR FACILITATOR SUPERFAMILY (MFS) PROFILE DOMAIN-CONTAINING PROTEIN-RELATED"/>
    <property type="match status" value="1"/>
</dbReference>
<feature type="compositionally biased region" description="Basic and acidic residues" evidence="5">
    <location>
        <begin position="328"/>
        <end position="345"/>
    </location>
</feature>
<feature type="transmembrane region" description="Helical" evidence="6">
    <location>
        <begin position="23"/>
        <end position="42"/>
    </location>
</feature>
<feature type="region of interest" description="Disordered" evidence="5">
    <location>
        <begin position="318"/>
        <end position="356"/>
    </location>
</feature>
<evidence type="ECO:0000313" key="9">
    <source>
        <dbReference type="Proteomes" id="UP000037510"/>
    </source>
</evidence>
<keyword evidence="9" id="KW-1185">Reference proteome</keyword>
<evidence type="ECO:0000259" key="7">
    <source>
        <dbReference type="PROSITE" id="PS50850"/>
    </source>
</evidence>
<feature type="transmembrane region" description="Helical" evidence="6">
    <location>
        <begin position="146"/>
        <end position="166"/>
    </location>
</feature>
<comment type="caution">
    <text evidence="8">The sequence shown here is derived from an EMBL/GenBank/DDBJ whole genome shotgun (WGS) entry which is preliminary data.</text>
</comment>
<dbReference type="GO" id="GO:0016020">
    <property type="term" value="C:membrane"/>
    <property type="evidence" value="ECO:0007669"/>
    <property type="project" value="UniProtKB-SubCell"/>
</dbReference>
<protein>
    <submittedName>
        <fullName evidence="8">Inorganic phosphate co-transporter</fullName>
    </submittedName>
</protein>
<dbReference type="Gene3D" id="1.20.1250.20">
    <property type="entry name" value="MFS general substrate transporter like domains"/>
    <property type="match status" value="2"/>
</dbReference>
<reference evidence="8 9" key="1">
    <citation type="journal article" date="2015" name="Genome Biol. Evol.">
        <title>The genome of winter moth (Operophtera brumata) provides a genomic perspective on sexual dimorphism and phenology.</title>
        <authorList>
            <person name="Derks M.F."/>
            <person name="Smit S."/>
            <person name="Salis L."/>
            <person name="Schijlen E."/>
            <person name="Bossers A."/>
            <person name="Mateman C."/>
            <person name="Pijl A.S."/>
            <person name="de Ridder D."/>
            <person name="Groenen M.A."/>
            <person name="Visser M.E."/>
            <person name="Megens H.J."/>
        </authorList>
    </citation>
    <scope>NUCLEOTIDE SEQUENCE [LARGE SCALE GENOMIC DNA]</scope>
    <source>
        <strain evidence="8">WM2013NL</strain>
        <tissue evidence="8">Head and thorax</tissue>
    </source>
</reference>
<keyword evidence="3 6" id="KW-1133">Transmembrane helix</keyword>
<feature type="transmembrane region" description="Helical" evidence="6">
    <location>
        <begin position="115"/>
        <end position="140"/>
    </location>
</feature>
<dbReference type="PROSITE" id="PS50850">
    <property type="entry name" value="MFS"/>
    <property type="match status" value="1"/>
</dbReference>
<keyword evidence="2 6" id="KW-0812">Transmembrane</keyword>
<dbReference type="Proteomes" id="UP000037510">
    <property type="component" value="Unassembled WGS sequence"/>
</dbReference>
<sequence>MLTCVLLCSKLYAKCVPLVAGGLGMRHFVTFMLFLGMANAYIMRTNIFGARLFLGVGMLINSVFGLLVPVAAEAGFGWLIVVRFIQGLGEGPIVPCTHAMLAKWIPPNERSRMGAAVYAGAQFGTVISMPLSGLLSAYGFSGGWPSIFYVFGVVGTIWCIAFLMFVSEDPEHCPGIKEQEKKYILSSLWGAAGSSSPPIPWSKILLSMPFWAIMLAHMGQNYGYETLMTELPTFMRQVLHFSIKDVNHLDLSPRFAGILMAFTNCLANLTGLLAPIVAGYIIEGRPTQAQWRKVFYIAGGIYIFCATFYNLFGSGRRQEWDNPANDEANAKKAADKKAVKKELKAAKTQNEAETAQ</sequence>
<evidence type="ECO:0000256" key="6">
    <source>
        <dbReference type="SAM" id="Phobius"/>
    </source>
</evidence>
<evidence type="ECO:0000256" key="2">
    <source>
        <dbReference type="ARBA" id="ARBA00022692"/>
    </source>
</evidence>
<evidence type="ECO:0000256" key="4">
    <source>
        <dbReference type="ARBA" id="ARBA00023136"/>
    </source>
</evidence>
<feature type="transmembrane region" description="Helical" evidence="6">
    <location>
        <begin position="294"/>
        <end position="312"/>
    </location>
</feature>
<dbReference type="InterPro" id="IPR011701">
    <property type="entry name" value="MFS"/>
</dbReference>
<feature type="transmembrane region" description="Helical" evidence="6">
    <location>
        <begin position="49"/>
        <end position="70"/>
    </location>
</feature>
<dbReference type="InterPro" id="IPR036259">
    <property type="entry name" value="MFS_trans_sf"/>
</dbReference>
<evidence type="ECO:0000256" key="5">
    <source>
        <dbReference type="SAM" id="MobiDB-lite"/>
    </source>
</evidence>
<feature type="transmembrane region" description="Helical" evidence="6">
    <location>
        <begin position="255"/>
        <end position="282"/>
    </location>
</feature>
<dbReference type="AlphaFoldDB" id="A0A0L7LEC1"/>